<evidence type="ECO:0000313" key="1">
    <source>
        <dbReference type="EMBL" id="MCV9386515.1"/>
    </source>
</evidence>
<sequence length="503" mass="57859">MIKSILISLLLVAWFTQIQGQGSLRGSNLMEYQLGNIPELDPRYQSSLYDQLNLSYRFKSFGLNTRVEQYYPSFGEDLDYIRISQFKFQYKSDFIDISIGHLYESFGKGLLLRTYEIPSSIWETRGYRVRYGFYKDLLGAAVQLKFKNTELKLLRGEILDVTLPPTIEGEIDRRPDLIEGMELSQRFGRQKMGAIYMRHHRTDPSSLDADPDGYLSIYYDGNVLDNYSIYGEVSKRVTGEVDISDFGEAAAFGAYLGLNFYFGNLGGSVEYKNYQNFALGNGINDPPTLVKEHSYRLLNRSTHVPTLTDESGYQLELYYSFENGNMLTFNTARAKNEISETDIPIFYEYFLEYQFQINESIDSRLFVDYSQAPFDNENHRYAVGSYWTFPHEKMSSSLEVEYQNIQRGDNDAFANYYFSYTLARPSLFSISAVMELSADPFVLVQADDEFNFYPALVTTYKPNNKNTLTLFAGKRRGGPACNSGVCYDVLSFQGVELRITTRF</sequence>
<accession>A0ABT3CS33</accession>
<reference evidence="1 2" key="1">
    <citation type="submission" date="2022-10" db="EMBL/GenBank/DDBJ databases">
        <title>Comparative genomics and taxonomic characterization of three novel marine species of genus Reichenbachiella exhibiting antioxidant and polysaccharide degradation activities.</title>
        <authorList>
            <person name="Muhammad N."/>
            <person name="Lee Y.-J."/>
            <person name="Ko J."/>
            <person name="Kim S.-G."/>
        </authorList>
    </citation>
    <scope>NUCLEOTIDE SEQUENCE [LARGE SCALE GENOMIC DNA]</scope>
    <source>
        <strain evidence="1 2">ABR2-5</strain>
    </source>
</reference>
<dbReference type="RefSeq" id="WP_264137317.1">
    <property type="nucleotide sequence ID" value="NZ_JAOYOD010000001.1"/>
</dbReference>
<gene>
    <name evidence="1" type="ORF">N7U62_07575</name>
</gene>
<name>A0ABT3CS33_9BACT</name>
<dbReference type="EMBL" id="JAOYOD010000001">
    <property type="protein sequence ID" value="MCV9386515.1"/>
    <property type="molecule type" value="Genomic_DNA"/>
</dbReference>
<dbReference type="Proteomes" id="UP001300692">
    <property type="component" value="Unassembled WGS sequence"/>
</dbReference>
<proteinExistence type="predicted"/>
<dbReference type="Pfam" id="PF19494">
    <property type="entry name" value="DUF6029"/>
    <property type="match status" value="1"/>
</dbReference>
<protein>
    <submittedName>
        <fullName evidence="1">DUF6029 family protein</fullName>
    </submittedName>
</protein>
<organism evidence="1 2">
    <name type="scientific">Reichenbachiella ulvae</name>
    <dbReference type="NCBI Taxonomy" id="2980104"/>
    <lineage>
        <taxon>Bacteria</taxon>
        <taxon>Pseudomonadati</taxon>
        <taxon>Bacteroidota</taxon>
        <taxon>Cytophagia</taxon>
        <taxon>Cytophagales</taxon>
        <taxon>Reichenbachiellaceae</taxon>
        <taxon>Reichenbachiella</taxon>
    </lineage>
</organism>
<comment type="caution">
    <text evidence="1">The sequence shown here is derived from an EMBL/GenBank/DDBJ whole genome shotgun (WGS) entry which is preliminary data.</text>
</comment>
<dbReference type="InterPro" id="IPR046070">
    <property type="entry name" value="DUF6029"/>
</dbReference>
<evidence type="ECO:0000313" key="2">
    <source>
        <dbReference type="Proteomes" id="UP001300692"/>
    </source>
</evidence>
<keyword evidence="2" id="KW-1185">Reference proteome</keyword>